<feature type="region of interest" description="Disordered" evidence="4">
    <location>
        <begin position="1"/>
        <end position="27"/>
    </location>
</feature>
<evidence type="ECO:0000256" key="1">
    <source>
        <dbReference type="ARBA" id="ARBA00023015"/>
    </source>
</evidence>
<dbReference type="CDD" id="cd07377">
    <property type="entry name" value="WHTH_GntR"/>
    <property type="match status" value="1"/>
</dbReference>
<keyword evidence="7" id="KW-1185">Reference proteome</keyword>
<name>A0ABW2B6P6_9RHOB</name>
<dbReference type="EMBL" id="JBHSWG010000001">
    <property type="protein sequence ID" value="MFC6760694.1"/>
    <property type="molecule type" value="Genomic_DNA"/>
</dbReference>
<dbReference type="SUPFAM" id="SSF48008">
    <property type="entry name" value="GntR ligand-binding domain-like"/>
    <property type="match status" value="1"/>
</dbReference>
<keyword evidence="1" id="KW-0805">Transcription regulation</keyword>
<dbReference type="InterPro" id="IPR000524">
    <property type="entry name" value="Tscrpt_reg_HTH_GntR"/>
</dbReference>
<feature type="domain" description="HTH gntR-type" evidence="5">
    <location>
        <begin position="22"/>
        <end position="92"/>
    </location>
</feature>
<dbReference type="PANTHER" id="PTHR43537">
    <property type="entry name" value="TRANSCRIPTIONAL REGULATOR, GNTR FAMILY"/>
    <property type="match status" value="1"/>
</dbReference>
<dbReference type="SMART" id="SM00345">
    <property type="entry name" value="HTH_GNTR"/>
    <property type="match status" value="1"/>
</dbReference>
<evidence type="ECO:0000313" key="6">
    <source>
        <dbReference type="EMBL" id="MFC6760694.1"/>
    </source>
</evidence>
<dbReference type="Gene3D" id="1.20.120.530">
    <property type="entry name" value="GntR ligand-binding domain-like"/>
    <property type="match status" value="1"/>
</dbReference>
<dbReference type="InterPro" id="IPR008920">
    <property type="entry name" value="TF_FadR/GntR_C"/>
</dbReference>
<evidence type="ECO:0000256" key="4">
    <source>
        <dbReference type="SAM" id="MobiDB-lite"/>
    </source>
</evidence>
<dbReference type="SUPFAM" id="SSF46785">
    <property type="entry name" value="Winged helix' DNA-binding domain"/>
    <property type="match status" value="1"/>
</dbReference>
<dbReference type="SMART" id="SM00895">
    <property type="entry name" value="FCD"/>
    <property type="match status" value="1"/>
</dbReference>
<dbReference type="InterPro" id="IPR036390">
    <property type="entry name" value="WH_DNA-bd_sf"/>
</dbReference>
<dbReference type="PRINTS" id="PR00035">
    <property type="entry name" value="HTHGNTR"/>
</dbReference>
<organism evidence="6 7">
    <name type="scientific">Sulfitobacter porphyrae</name>
    <dbReference type="NCBI Taxonomy" id="1246864"/>
    <lineage>
        <taxon>Bacteria</taxon>
        <taxon>Pseudomonadati</taxon>
        <taxon>Pseudomonadota</taxon>
        <taxon>Alphaproteobacteria</taxon>
        <taxon>Rhodobacterales</taxon>
        <taxon>Roseobacteraceae</taxon>
        <taxon>Sulfitobacter</taxon>
    </lineage>
</organism>
<accession>A0ABW2B6P6</accession>
<evidence type="ECO:0000313" key="7">
    <source>
        <dbReference type="Proteomes" id="UP001596353"/>
    </source>
</evidence>
<dbReference type="Proteomes" id="UP001596353">
    <property type="component" value="Unassembled WGS sequence"/>
</dbReference>
<dbReference type="InterPro" id="IPR036388">
    <property type="entry name" value="WH-like_DNA-bd_sf"/>
</dbReference>
<protein>
    <submittedName>
        <fullName evidence="6">FadR/GntR family transcriptional regulator</fullName>
    </submittedName>
</protein>
<evidence type="ECO:0000259" key="5">
    <source>
        <dbReference type="PROSITE" id="PS50949"/>
    </source>
</evidence>
<dbReference type="Pfam" id="PF00392">
    <property type="entry name" value="GntR"/>
    <property type="match status" value="1"/>
</dbReference>
<gene>
    <name evidence="6" type="ORF">ACFQFQ_16285</name>
</gene>
<dbReference type="PROSITE" id="PS50949">
    <property type="entry name" value="HTH_GNTR"/>
    <property type="match status" value="1"/>
</dbReference>
<dbReference type="Gene3D" id="1.10.10.10">
    <property type="entry name" value="Winged helix-like DNA-binding domain superfamily/Winged helix DNA-binding domain"/>
    <property type="match status" value="1"/>
</dbReference>
<dbReference type="InterPro" id="IPR011711">
    <property type="entry name" value="GntR_C"/>
</dbReference>
<evidence type="ECO:0000256" key="3">
    <source>
        <dbReference type="ARBA" id="ARBA00023163"/>
    </source>
</evidence>
<comment type="caution">
    <text evidence="6">The sequence shown here is derived from an EMBL/GenBank/DDBJ whole genome shotgun (WGS) entry which is preliminary data.</text>
</comment>
<dbReference type="Pfam" id="PF07729">
    <property type="entry name" value="FCD"/>
    <property type="match status" value="1"/>
</dbReference>
<proteinExistence type="predicted"/>
<dbReference type="PANTHER" id="PTHR43537:SF24">
    <property type="entry name" value="GLUCONATE OPERON TRANSCRIPTIONAL REPRESSOR"/>
    <property type="match status" value="1"/>
</dbReference>
<sequence length="262" mass="29493">MKQTAARPSDPKITDAPRAQKRSRPVQVADQIKRWVVERDMQKGDKLPNEAAMIAEFGVSKGTVREAMRILEAQGLIVTKTGPGGGSSVGEVSKDRAMSLLGNYFYFKDLSLSDIYEMRKLVEPALAACLVSNLSDETLAELREMAHRYPEPAQTAEEEKQQHISSLAFHARLADAADNQLMGFLISFMARILSDLTVHRRLYATPNRELWERGRRHQIELVEALTRGDGPRAHAIMTSHMEGAERLMNAQEMRITREFMAE</sequence>
<reference evidence="7" key="1">
    <citation type="journal article" date="2019" name="Int. J. Syst. Evol. Microbiol.">
        <title>The Global Catalogue of Microorganisms (GCM) 10K type strain sequencing project: providing services to taxonomists for standard genome sequencing and annotation.</title>
        <authorList>
            <consortium name="The Broad Institute Genomics Platform"/>
            <consortium name="The Broad Institute Genome Sequencing Center for Infectious Disease"/>
            <person name="Wu L."/>
            <person name="Ma J."/>
        </authorList>
    </citation>
    <scope>NUCLEOTIDE SEQUENCE [LARGE SCALE GENOMIC DNA]</scope>
    <source>
        <strain evidence="7">CCUG 66188</strain>
    </source>
</reference>
<keyword evidence="3" id="KW-0804">Transcription</keyword>
<evidence type="ECO:0000256" key="2">
    <source>
        <dbReference type="ARBA" id="ARBA00023125"/>
    </source>
</evidence>
<keyword evidence="2" id="KW-0238">DNA-binding</keyword>